<protein>
    <submittedName>
        <fullName evidence="2">Protein-tyrosine sulfotransferase</fullName>
    </submittedName>
</protein>
<gene>
    <name evidence="2" type="ORF">DEB45_09990</name>
</gene>
<name>A0A358DZE4_9ALTE</name>
<dbReference type="PANTHER" id="PTHR12788:SF10">
    <property type="entry name" value="PROTEIN-TYROSINE SULFOTRANSFERASE"/>
    <property type="match status" value="1"/>
</dbReference>
<dbReference type="Gene3D" id="1.25.40.10">
    <property type="entry name" value="Tetratricopeptide repeat domain"/>
    <property type="match status" value="2"/>
</dbReference>
<dbReference type="Proteomes" id="UP000264779">
    <property type="component" value="Unassembled WGS sequence"/>
</dbReference>
<evidence type="ECO:0000256" key="1">
    <source>
        <dbReference type="ARBA" id="ARBA00022679"/>
    </source>
</evidence>
<accession>A0A358DZE4</accession>
<reference evidence="2 3" key="1">
    <citation type="journal article" date="2018" name="Nat. Biotechnol.">
        <title>A standardized bacterial taxonomy based on genome phylogeny substantially revises the tree of life.</title>
        <authorList>
            <person name="Parks D.H."/>
            <person name="Chuvochina M."/>
            <person name="Waite D.W."/>
            <person name="Rinke C."/>
            <person name="Skarshewski A."/>
            <person name="Chaumeil P.A."/>
            <person name="Hugenholtz P."/>
        </authorList>
    </citation>
    <scope>NUCLEOTIDE SEQUENCE [LARGE SCALE GENOMIC DNA]</scope>
    <source>
        <strain evidence="2">UBA11621</strain>
    </source>
</reference>
<comment type="caution">
    <text evidence="2">The sequence shown here is derived from an EMBL/GenBank/DDBJ whole genome shotgun (WGS) entry which is preliminary data.</text>
</comment>
<dbReference type="InterPro" id="IPR027417">
    <property type="entry name" value="P-loop_NTPase"/>
</dbReference>
<organism evidence="2 3">
    <name type="scientific">Alteromonas australica</name>
    <dbReference type="NCBI Taxonomy" id="589873"/>
    <lineage>
        <taxon>Bacteria</taxon>
        <taxon>Pseudomonadati</taxon>
        <taxon>Pseudomonadota</taxon>
        <taxon>Gammaproteobacteria</taxon>
        <taxon>Alteromonadales</taxon>
        <taxon>Alteromonadaceae</taxon>
        <taxon>Alteromonas/Salinimonas group</taxon>
        <taxon>Alteromonas</taxon>
    </lineage>
</organism>
<dbReference type="GO" id="GO:0008476">
    <property type="term" value="F:protein-tyrosine sulfotransferase activity"/>
    <property type="evidence" value="ECO:0007669"/>
    <property type="project" value="InterPro"/>
</dbReference>
<sequence>MTMSQRHSIGPLQQAFAHFEKGDIQQAHKGCVSLIQAGEKVGEAYHLLAQINVSVGQLHKAAELCKHAIAHKNLVEFRVLLCKVYALLGQTDGVIAIANTVQVEAIQTPIHADTLGVALSTCNEHARALVYFSAAVNAPNPTPNFLYNYAVSSKFCGELEQAKKALWRVLDDDSTYYKAHFALSELTKGDEIHRHLAQLKQKLDNEAQTLEARLHLSHSLARELEKKRDYTQAFDVLVQAKKEKQKHLPYNGAADREVFDYLHAAFASTKYIPPSSPSSQSTTRPIFIVGMPRSGTTLVERILSSHQQVSSGGELQDFSTLLKQMSGSQSLNVLDVNTLKQAESIDYNKLAQAYLARTQHIGNNAHFVDKLPFNFFYLPYIRRAFPNAKIICLQRNPMDTCVGNFRQLFSIHNPHYHYTHSLLSCATFYRQCMNWVEHWQAIDGDNFMLLNYEALVSHPRQHIADLLGFCELSWEENCLHMQGNTAPVSTASKIQVKMPINQQSIGRWQRYKPHTDVLETVFHQ</sequence>
<dbReference type="Gene3D" id="3.40.50.300">
    <property type="entry name" value="P-loop containing nucleotide triphosphate hydrolases"/>
    <property type="match status" value="1"/>
</dbReference>
<keyword evidence="1 2" id="KW-0808">Transferase</keyword>
<dbReference type="InterPro" id="IPR011990">
    <property type="entry name" value="TPR-like_helical_dom_sf"/>
</dbReference>
<dbReference type="InterPro" id="IPR026634">
    <property type="entry name" value="TPST-like"/>
</dbReference>
<dbReference type="EMBL" id="DONK01000144">
    <property type="protein sequence ID" value="HBU51578.1"/>
    <property type="molecule type" value="Genomic_DNA"/>
</dbReference>
<dbReference type="SUPFAM" id="SSF48452">
    <property type="entry name" value="TPR-like"/>
    <property type="match status" value="1"/>
</dbReference>
<proteinExistence type="predicted"/>
<dbReference type="PANTHER" id="PTHR12788">
    <property type="entry name" value="PROTEIN-TYROSINE SULFOTRANSFERASE 2"/>
    <property type="match status" value="1"/>
</dbReference>
<dbReference type="SUPFAM" id="SSF52540">
    <property type="entry name" value="P-loop containing nucleoside triphosphate hydrolases"/>
    <property type="match status" value="1"/>
</dbReference>
<dbReference type="AlphaFoldDB" id="A0A358DZE4"/>
<evidence type="ECO:0000313" key="2">
    <source>
        <dbReference type="EMBL" id="HBU51578.1"/>
    </source>
</evidence>
<dbReference type="Pfam" id="PF13469">
    <property type="entry name" value="Sulfotransfer_3"/>
    <property type="match status" value="1"/>
</dbReference>
<evidence type="ECO:0000313" key="3">
    <source>
        <dbReference type="Proteomes" id="UP000264779"/>
    </source>
</evidence>